<evidence type="ECO:0000256" key="2">
    <source>
        <dbReference type="ARBA" id="ARBA00023125"/>
    </source>
</evidence>
<dbReference type="CDD" id="cd06279">
    <property type="entry name" value="PBP1_LacI-like"/>
    <property type="match status" value="1"/>
</dbReference>
<gene>
    <name evidence="5" type="ORF">OJ962_26530</name>
</gene>
<dbReference type="PANTHER" id="PTHR30146">
    <property type="entry name" value="LACI-RELATED TRANSCRIPTIONAL REPRESSOR"/>
    <property type="match status" value="1"/>
</dbReference>
<comment type="caution">
    <text evidence="5">The sequence shown here is derived from an EMBL/GenBank/DDBJ whole genome shotgun (WGS) entry which is preliminary data.</text>
</comment>
<evidence type="ECO:0000256" key="1">
    <source>
        <dbReference type="ARBA" id="ARBA00023015"/>
    </source>
</evidence>
<dbReference type="RefSeq" id="WP_202952456.1">
    <property type="nucleotide sequence ID" value="NZ_JAPCID010000050.1"/>
</dbReference>
<dbReference type="InterPro" id="IPR046335">
    <property type="entry name" value="LacI/GalR-like_sensor"/>
</dbReference>
<protein>
    <submittedName>
        <fullName evidence="5">LacI family DNA-binding transcriptional regulator</fullName>
    </submittedName>
</protein>
<dbReference type="SUPFAM" id="SSF47413">
    <property type="entry name" value="lambda repressor-like DNA-binding domains"/>
    <property type="match status" value="1"/>
</dbReference>
<evidence type="ECO:0000313" key="5">
    <source>
        <dbReference type="EMBL" id="MDA0141082.1"/>
    </source>
</evidence>
<dbReference type="SUPFAM" id="SSF53822">
    <property type="entry name" value="Periplasmic binding protein-like I"/>
    <property type="match status" value="1"/>
</dbReference>
<dbReference type="Pfam" id="PF00356">
    <property type="entry name" value="LacI"/>
    <property type="match status" value="1"/>
</dbReference>
<dbReference type="Gene3D" id="3.40.50.2300">
    <property type="match status" value="2"/>
</dbReference>
<organism evidence="5 6">
    <name type="scientific">Solirubrobacter deserti</name>
    <dbReference type="NCBI Taxonomy" id="2282478"/>
    <lineage>
        <taxon>Bacteria</taxon>
        <taxon>Bacillati</taxon>
        <taxon>Actinomycetota</taxon>
        <taxon>Thermoleophilia</taxon>
        <taxon>Solirubrobacterales</taxon>
        <taxon>Solirubrobacteraceae</taxon>
        <taxon>Solirubrobacter</taxon>
    </lineage>
</organism>
<accession>A0ABT4RR86</accession>
<dbReference type="CDD" id="cd01392">
    <property type="entry name" value="HTH_LacI"/>
    <property type="match status" value="1"/>
</dbReference>
<dbReference type="PROSITE" id="PS50932">
    <property type="entry name" value="HTH_LACI_2"/>
    <property type="match status" value="1"/>
</dbReference>
<feature type="domain" description="HTH lacI-type" evidence="4">
    <location>
        <begin position="6"/>
        <end position="61"/>
    </location>
</feature>
<dbReference type="EMBL" id="JAPCID010000050">
    <property type="protein sequence ID" value="MDA0141082.1"/>
    <property type="molecule type" value="Genomic_DNA"/>
</dbReference>
<dbReference type="Proteomes" id="UP001147700">
    <property type="component" value="Unassembled WGS sequence"/>
</dbReference>
<dbReference type="Pfam" id="PF13377">
    <property type="entry name" value="Peripla_BP_3"/>
    <property type="match status" value="1"/>
</dbReference>
<keyword evidence="3" id="KW-0804">Transcription</keyword>
<dbReference type="InterPro" id="IPR000843">
    <property type="entry name" value="HTH_LacI"/>
</dbReference>
<dbReference type="GO" id="GO:0003677">
    <property type="term" value="F:DNA binding"/>
    <property type="evidence" value="ECO:0007669"/>
    <property type="project" value="UniProtKB-KW"/>
</dbReference>
<sequence length="350" mass="37247">MSATRPTLATIAEALSVSRMTVSNAFNRPDQLSPELRERVLAKARELGYAGPDPVARTLSRGRTGSIGVMFDAPLTVAFSDPAAVQLFTGVAMVCEQQELGMALVPRIAGRDDALVRTALVDGFVVYSMGHDDPRLRAIRDRQLPFVLVDHDPTEAPLTVNVEDRAAARTTAEHLLALGHRRFGIVMGGDEPDASADQALVTLEYHDIRERLTGWREALEPAGVAWSGVALASAPGFGRPTGRVAGGKLLDRGDRPTAILCSSDVLALGVLDAAAERGVEVPTQLSVTGFDDIPDAVHAGLTTVRQPHQEKGATALRLLLDKAAPQASVLLPAEFIPRSTTAPIPPHAHR</sequence>
<evidence type="ECO:0000313" key="6">
    <source>
        <dbReference type="Proteomes" id="UP001147700"/>
    </source>
</evidence>
<dbReference type="SMART" id="SM00354">
    <property type="entry name" value="HTH_LACI"/>
    <property type="match status" value="1"/>
</dbReference>
<reference evidence="5" key="1">
    <citation type="submission" date="2022-10" db="EMBL/GenBank/DDBJ databases">
        <title>The WGS of Solirubrobacter sp. CPCC 204708.</title>
        <authorList>
            <person name="Jiang Z."/>
        </authorList>
    </citation>
    <scope>NUCLEOTIDE SEQUENCE</scope>
    <source>
        <strain evidence="5">CPCC 204708</strain>
    </source>
</reference>
<dbReference type="PANTHER" id="PTHR30146:SF138">
    <property type="entry name" value="TRANSCRIPTIONAL REGULATORY PROTEIN"/>
    <property type="match status" value="1"/>
</dbReference>
<keyword evidence="2 5" id="KW-0238">DNA-binding</keyword>
<keyword evidence="6" id="KW-1185">Reference proteome</keyword>
<dbReference type="InterPro" id="IPR010982">
    <property type="entry name" value="Lambda_DNA-bd_dom_sf"/>
</dbReference>
<evidence type="ECO:0000259" key="4">
    <source>
        <dbReference type="PROSITE" id="PS50932"/>
    </source>
</evidence>
<dbReference type="InterPro" id="IPR028082">
    <property type="entry name" value="Peripla_BP_I"/>
</dbReference>
<dbReference type="Gene3D" id="1.10.260.40">
    <property type="entry name" value="lambda repressor-like DNA-binding domains"/>
    <property type="match status" value="1"/>
</dbReference>
<keyword evidence="1" id="KW-0805">Transcription regulation</keyword>
<name>A0ABT4RR86_9ACTN</name>
<proteinExistence type="predicted"/>
<evidence type="ECO:0000256" key="3">
    <source>
        <dbReference type="ARBA" id="ARBA00023163"/>
    </source>
</evidence>